<accession>A0A1J4KMH6</accession>
<gene>
    <name evidence="4" type="ORF">TRFO_17539</name>
</gene>
<feature type="compositionally biased region" description="Polar residues" evidence="2">
    <location>
        <begin position="325"/>
        <end position="347"/>
    </location>
</feature>
<dbReference type="Proteomes" id="UP000179807">
    <property type="component" value="Unassembled WGS sequence"/>
</dbReference>
<feature type="region of interest" description="Disordered" evidence="2">
    <location>
        <begin position="539"/>
        <end position="604"/>
    </location>
</feature>
<reference evidence="4" key="1">
    <citation type="submission" date="2016-10" db="EMBL/GenBank/DDBJ databases">
        <authorList>
            <person name="Benchimol M."/>
            <person name="Almeida L.G."/>
            <person name="Vasconcelos A.T."/>
            <person name="Perreira-Neves A."/>
            <person name="Rosa I.A."/>
            <person name="Tasca T."/>
            <person name="Bogo M.R."/>
            <person name="de Souza W."/>
        </authorList>
    </citation>
    <scope>NUCLEOTIDE SEQUENCE [LARGE SCALE GENOMIC DNA]</scope>
    <source>
        <strain evidence="4">K</strain>
    </source>
</reference>
<evidence type="ECO:0000256" key="1">
    <source>
        <dbReference type="SAM" id="Coils"/>
    </source>
</evidence>
<feature type="compositionally biased region" description="Polar residues" evidence="2">
    <location>
        <begin position="539"/>
        <end position="553"/>
    </location>
</feature>
<feature type="compositionally biased region" description="Polar residues" evidence="2">
    <location>
        <begin position="242"/>
        <end position="259"/>
    </location>
</feature>
<feature type="compositionally biased region" description="Polar residues" evidence="2">
    <location>
        <begin position="54"/>
        <end position="65"/>
    </location>
</feature>
<dbReference type="GeneID" id="94834351"/>
<dbReference type="GO" id="GO:0008017">
    <property type="term" value="F:microtubule binding"/>
    <property type="evidence" value="ECO:0007669"/>
    <property type="project" value="InterPro"/>
</dbReference>
<dbReference type="VEuPathDB" id="TrichDB:TRFO_17539"/>
<feature type="region of interest" description="Disordered" evidence="2">
    <location>
        <begin position="1"/>
        <end position="150"/>
    </location>
</feature>
<dbReference type="Pfam" id="PF08683">
    <property type="entry name" value="CAMSAP_CKK"/>
    <property type="match status" value="1"/>
</dbReference>
<keyword evidence="5" id="KW-1185">Reference proteome</keyword>
<feature type="compositionally biased region" description="Basic and acidic residues" evidence="2">
    <location>
        <begin position="313"/>
        <end position="324"/>
    </location>
</feature>
<keyword evidence="1" id="KW-0175">Coiled coil</keyword>
<feature type="compositionally biased region" description="Polar residues" evidence="2">
    <location>
        <begin position="575"/>
        <end position="586"/>
    </location>
</feature>
<feature type="compositionally biased region" description="Polar residues" evidence="2">
    <location>
        <begin position="489"/>
        <end position="506"/>
    </location>
</feature>
<feature type="domain" description="CKK" evidence="3">
    <location>
        <begin position="722"/>
        <end position="846"/>
    </location>
</feature>
<feature type="region of interest" description="Disordered" evidence="2">
    <location>
        <begin position="299"/>
        <end position="353"/>
    </location>
</feature>
<evidence type="ECO:0000313" key="5">
    <source>
        <dbReference type="Proteomes" id="UP000179807"/>
    </source>
</evidence>
<dbReference type="SUPFAM" id="SSF50346">
    <property type="entry name" value="PRC-barrel domain"/>
    <property type="match status" value="1"/>
</dbReference>
<feature type="compositionally biased region" description="Low complexity" evidence="2">
    <location>
        <begin position="593"/>
        <end position="603"/>
    </location>
</feature>
<name>A0A1J4KMH6_9EUKA</name>
<evidence type="ECO:0000313" key="4">
    <source>
        <dbReference type="EMBL" id="OHT12511.1"/>
    </source>
</evidence>
<dbReference type="AlphaFoldDB" id="A0A1J4KMH6"/>
<dbReference type="OrthoDB" id="2125658at2759"/>
<feature type="coiled-coil region" evidence="1">
    <location>
        <begin position="165"/>
        <end position="192"/>
    </location>
</feature>
<evidence type="ECO:0000259" key="3">
    <source>
        <dbReference type="PROSITE" id="PS51508"/>
    </source>
</evidence>
<dbReference type="EMBL" id="MLAK01000561">
    <property type="protein sequence ID" value="OHT12511.1"/>
    <property type="molecule type" value="Genomic_DNA"/>
</dbReference>
<feature type="compositionally biased region" description="Low complexity" evidence="2">
    <location>
        <begin position="299"/>
        <end position="308"/>
    </location>
</feature>
<dbReference type="PROSITE" id="PS51508">
    <property type="entry name" value="CKK"/>
    <property type="match status" value="1"/>
</dbReference>
<feature type="region of interest" description="Disordered" evidence="2">
    <location>
        <begin position="367"/>
        <end position="424"/>
    </location>
</feature>
<organism evidence="4 5">
    <name type="scientific">Tritrichomonas foetus</name>
    <dbReference type="NCBI Taxonomy" id="1144522"/>
    <lineage>
        <taxon>Eukaryota</taxon>
        <taxon>Metamonada</taxon>
        <taxon>Parabasalia</taxon>
        <taxon>Tritrichomonadida</taxon>
        <taxon>Tritrichomonadidae</taxon>
        <taxon>Tritrichomonas</taxon>
    </lineage>
</organism>
<feature type="region of interest" description="Disordered" evidence="2">
    <location>
        <begin position="234"/>
        <end position="281"/>
    </location>
</feature>
<evidence type="ECO:0000256" key="2">
    <source>
        <dbReference type="SAM" id="MobiDB-lite"/>
    </source>
</evidence>
<proteinExistence type="predicted"/>
<feature type="compositionally biased region" description="Polar residues" evidence="2">
    <location>
        <begin position="97"/>
        <end position="108"/>
    </location>
</feature>
<dbReference type="RefSeq" id="XP_068365647.1">
    <property type="nucleotide sequence ID" value="XM_068499647.1"/>
</dbReference>
<sequence length="846" mass="98860">MHRIPRSSRTRSVPRQTKDSISKNNDKGNDNFSINFTRDNRTKNIQPEEEISTKNEYSNVNVTIKSSWQSSSVNQSQRRNKGENSQRRQLLPPKFQSDLSSSTNQSNRDFGRTDTIENTNKTKELNSSISRTGIRSSHRRSASETRQFRSKVTISANSNMEKEKTDDMKEKVDKIKEKVDRLIEKVDDVNEKNIANKRPALGPPKRKNTMSEFRTENGVPKRISFRQKYEIENGDEDESIAAKQNETNRIKNQNNNVKRTTPKENGINRIRNHNNGKEPNHYESIIQSEKEKYDNNFSNYRQSYSTSSSKRRSASETRQTRRNNDISYQINESNQNPIPTQNQQKSTLRGKYEKASKMTEYDNIMKLNKEENPKQSENPNYIPFNRTGRGPKPTATEPTIKMSVIPSSKANSGKDDTGNKRLSNFDLNDDFEISITTNNRSVFRSSSERRSQSASRQSNRIRFDEYKNQDGSPKKLTLSSLQKREQTEKPNNIKQTNSVQQKPINRQQINSYENKFNEMLTPKKDDFSSNLKKKIDEVSSNNFNDSENYSRNMRPQIRKKNRPFNRIDHDLKVDFNNNSKNDFISQNEKSRNSESNVEVNWNSNREKIRTNEKNSERLRKPIENNQNATTVNIPKYDVSNVNNPQMNQTVEEKPHVTFIGDFKMPPKKLKEPEIIIFKNDKGNEPNLQTFKEPIDFSHKLRHIPPDYFQKKLQENELEEFLEIENESKDEDDDEKKTIPNFQKIYKILQAKLESSSYREVIRLMNKNKRKHFVICLSRPLLDITGVYLLRGDLRFCTLLWGSGPKKITKNNIDIFWRYNVTTSSFEDDQKYDFVPNCDAVSLLKNS</sequence>
<feature type="compositionally biased region" description="Low complexity" evidence="2">
    <location>
        <begin position="66"/>
        <end position="77"/>
    </location>
</feature>
<feature type="compositionally biased region" description="Polar residues" evidence="2">
    <location>
        <begin position="125"/>
        <end position="135"/>
    </location>
</feature>
<dbReference type="InterPro" id="IPR038209">
    <property type="entry name" value="CKK_dom_sf"/>
</dbReference>
<comment type="caution">
    <text evidence="4">The sequence shown here is derived from an EMBL/GenBank/DDBJ whole genome shotgun (WGS) entry which is preliminary data.</text>
</comment>
<dbReference type="InterPro" id="IPR011033">
    <property type="entry name" value="PRC_barrel-like_sf"/>
</dbReference>
<feature type="compositionally biased region" description="Basic and acidic residues" evidence="2">
    <location>
        <begin position="16"/>
        <end position="29"/>
    </location>
</feature>
<dbReference type="Gene3D" id="3.10.20.360">
    <property type="entry name" value="CKK domain"/>
    <property type="match status" value="1"/>
</dbReference>
<dbReference type="InterPro" id="IPR014797">
    <property type="entry name" value="CKK_CAMSAP"/>
</dbReference>
<protein>
    <recommendedName>
        <fullName evidence="3">CKK domain-containing protein</fullName>
    </recommendedName>
</protein>
<feature type="region of interest" description="Disordered" evidence="2">
    <location>
        <begin position="442"/>
        <end position="506"/>
    </location>
</feature>
<feature type="compositionally biased region" description="Basic and acidic residues" evidence="2">
    <location>
        <begin position="109"/>
        <end position="124"/>
    </location>
</feature>